<keyword evidence="1" id="KW-0472">Membrane</keyword>
<dbReference type="Pfam" id="PF00578">
    <property type="entry name" value="AhpC-TSA"/>
    <property type="match status" value="1"/>
</dbReference>
<proteinExistence type="predicted"/>
<protein>
    <submittedName>
        <fullName evidence="3">Peroxiredoxin</fullName>
    </submittedName>
</protein>
<name>A0A0S7BJV8_9CHLR</name>
<keyword evidence="4" id="KW-1185">Reference proteome</keyword>
<dbReference type="PROSITE" id="PS51352">
    <property type="entry name" value="THIOREDOXIN_2"/>
    <property type="match status" value="1"/>
</dbReference>
<dbReference type="STRING" id="360412.LARV_02549"/>
<dbReference type="AlphaFoldDB" id="A0A0S7BJV8"/>
<dbReference type="GO" id="GO:0016491">
    <property type="term" value="F:oxidoreductase activity"/>
    <property type="evidence" value="ECO:0007669"/>
    <property type="project" value="InterPro"/>
</dbReference>
<dbReference type="InterPro" id="IPR036249">
    <property type="entry name" value="Thioredoxin-like_sf"/>
</dbReference>
<keyword evidence="1" id="KW-0812">Transmembrane</keyword>
<dbReference type="CDD" id="cd02966">
    <property type="entry name" value="TlpA_like_family"/>
    <property type="match status" value="1"/>
</dbReference>
<sequence>MVEQPFKEKSPKLRPRRQLIRLLITLATLGILIWLAVMVKTGLDFASANAQAQDDRPEIDFTVKDLSGASVTLSSLHGKVVLVNFWATWCSPCKEEMPLLQAYYDAHKAEDFTLVAVNVSDDVEDAQAFIAQNGYTFPVWSDPPGNVLIDLNMNGLPASLVIDAQGKLVKRWIGPLAQEDLDDVITPLFEKGK</sequence>
<dbReference type="InterPro" id="IPR000866">
    <property type="entry name" value="AhpC/TSA"/>
</dbReference>
<feature type="domain" description="Thioredoxin" evidence="2">
    <location>
        <begin position="52"/>
        <end position="190"/>
    </location>
</feature>
<dbReference type="InterPro" id="IPR050553">
    <property type="entry name" value="Thioredoxin_ResA/DsbE_sf"/>
</dbReference>
<accession>A0A0S7BJV8</accession>
<dbReference type="PANTHER" id="PTHR42852">
    <property type="entry name" value="THIOL:DISULFIDE INTERCHANGE PROTEIN DSBE"/>
    <property type="match status" value="1"/>
</dbReference>
<reference evidence="3" key="1">
    <citation type="submission" date="2015-07" db="EMBL/GenBank/DDBJ databases">
        <title>Draft Genome Sequences of Anaerolinea thermolimosa IMO-1, Bellilinea caldifistulae GOMI-1, Leptolinea tardivitalis YMTK-2, Levilinea saccharolytica KIBI-1,Longilinea arvoryzae KOME-1, Previously Described as Members of the Anaerolineaceae (Chloroflexi).</title>
        <authorList>
            <person name="Sekiguchi Y."/>
            <person name="Ohashi A."/>
            <person name="Matsuura N."/>
            <person name="Tourlousse M.D."/>
        </authorList>
    </citation>
    <scope>NUCLEOTIDE SEQUENCE [LARGE SCALE GENOMIC DNA]</scope>
    <source>
        <strain evidence="3">KOME-1</strain>
    </source>
</reference>
<dbReference type="PANTHER" id="PTHR42852:SF17">
    <property type="entry name" value="THIOREDOXIN-LIKE PROTEIN HI_1115"/>
    <property type="match status" value="1"/>
</dbReference>
<organism evidence="3">
    <name type="scientific">Longilinea arvoryzae</name>
    <dbReference type="NCBI Taxonomy" id="360412"/>
    <lineage>
        <taxon>Bacteria</taxon>
        <taxon>Bacillati</taxon>
        <taxon>Chloroflexota</taxon>
        <taxon>Anaerolineae</taxon>
        <taxon>Anaerolineales</taxon>
        <taxon>Anaerolineaceae</taxon>
        <taxon>Longilinea</taxon>
    </lineage>
</organism>
<evidence type="ECO:0000313" key="4">
    <source>
        <dbReference type="Proteomes" id="UP000055060"/>
    </source>
</evidence>
<dbReference type="GO" id="GO:0016209">
    <property type="term" value="F:antioxidant activity"/>
    <property type="evidence" value="ECO:0007669"/>
    <property type="project" value="InterPro"/>
</dbReference>
<dbReference type="EMBL" id="DF967972">
    <property type="protein sequence ID" value="GAP14774.1"/>
    <property type="molecule type" value="Genomic_DNA"/>
</dbReference>
<feature type="transmembrane region" description="Helical" evidence="1">
    <location>
        <begin position="20"/>
        <end position="39"/>
    </location>
</feature>
<dbReference type="Gene3D" id="3.40.30.10">
    <property type="entry name" value="Glutaredoxin"/>
    <property type="match status" value="1"/>
</dbReference>
<gene>
    <name evidence="3" type="ORF">LARV_02549</name>
</gene>
<evidence type="ECO:0000259" key="2">
    <source>
        <dbReference type="PROSITE" id="PS51352"/>
    </source>
</evidence>
<evidence type="ECO:0000256" key="1">
    <source>
        <dbReference type="SAM" id="Phobius"/>
    </source>
</evidence>
<dbReference type="InterPro" id="IPR013766">
    <property type="entry name" value="Thioredoxin_domain"/>
</dbReference>
<dbReference type="OrthoDB" id="25753at2"/>
<evidence type="ECO:0000313" key="3">
    <source>
        <dbReference type="EMBL" id="GAP14774.1"/>
    </source>
</evidence>
<dbReference type="SUPFAM" id="SSF52833">
    <property type="entry name" value="Thioredoxin-like"/>
    <property type="match status" value="1"/>
</dbReference>
<dbReference type="Proteomes" id="UP000055060">
    <property type="component" value="Unassembled WGS sequence"/>
</dbReference>
<keyword evidence="1" id="KW-1133">Transmembrane helix</keyword>